<reference evidence="1 2" key="1">
    <citation type="submission" date="2021-06" db="EMBL/GenBank/DDBJ databases">
        <title>Caerostris extrusa draft genome.</title>
        <authorList>
            <person name="Kono N."/>
            <person name="Arakawa K."/>
        </authorList>
    </citation>
    <scope>NUCLEOTIDE SEQUENCE [LARGE SCALE GENOMIC DNA]</scope>
</reference>
<sequence>MPPTPTIASYPSRSRRHMLNQTKKSCDVNYETSKETAVSPFHQSIPSCSGGDPFYRNFNNMPHYTNLELADLQLMCEIGPEMEKFLISRA</sequence>
<dbReference type="Proteomes" id="UP001054945">
    <property type="component" value="Unassembled WGS sequence"/>
</dbReference>
<evidence type="ECO:0000313" key="2">
    <source>
        <dbReference type="Proteomes" id="UP001054945"/>
    </source>
</evidence>
<comment type="caution">
    <text evidence="1">The sequence shown here is derived from an EMBL/GenBank/DDBJ whole genome shotgun (WGS) entry which is preliminary data.</text>
</comment>
<dbReference type="AlphaFoldDB" id="A0AAV4XN85"/>
<organism evidence="1 2">
    <name type="scientific">Caerostris extrusa</name>
    <name type="common">Bark spider</name>
    <name type="synonym">Caerostris bankana</name>
    <dbReference type="NCBI Taxonomy" id="172846"/>
    <lineage>
        <taxon>Eukaryota</taxon>
        <taxon>Metazoa</taxon>
        <taxon>Ecdysozoa</taxon>
        <taxon>Arthropoda</taxon>
        <taxon>Chelicerata</taxon>
        <taxon>Arachnida</taxon>
        <taxon>Araneae</taxon>
        <taxon>Araneomorphae</taxon>
        <taxon>Entelegynae</taxon>
        <taxon>Araneoidea</taxon>
        <taxon>Araneidae</taxon>
        <taxon>Caerostris</taxon>
    </lineage>
</organism>
<keyword evidence="2" id="KW-1185">Reference proteome</keyword>
<accession>A0AAV4XN85</accession>
<evidence type="ECO:0000313" key="1">
    <source>
        <dbReference type="EMBL" id="GIY96607.1"/>
    </source>
</evidence>
<gene>
    <name evidence="1" type="ORF">CEXT_583651</name>
</gene>
<proteinExistence type="predicted"/>
<dbReference type="EMBL" id="BPLR01000679">
    <property type="protein sequence ID" value="GIY96607.1"/>
    <property type="molecule type" value="Genomic_DNA"/>
</dbReference>
<name>A0AAV4XN85_CAEEX</name>
<protein>
    <submittedName>
        <fullName evidence="1">Uncharacterized protein</fullName>
    </submittedName>
</protein>